<dbReference type="EMBL" id="JAFFHB010000001">
    <property type="protein sequence ID" value="KAK4674573.1"/>
    <property type="molecule type" value="Genomic_DNA"/>
</dbReference>
<reference evidence="3 4" key="1">
    <citation type="journal article" date="2023" name="bioRxiv">
        <title>High-quality genome assemblies of four members of thePodospora anserinaspecies complex.</title>
        <authorList>
            <person name="Ament-Velasquez S.L."/>
            <person name="Vogan A.A."/>
            <person name="Wallerman O."/>
            <person name="Hartmann F."/>
            <person name="Gautier V."/>
            <person name="Silar P."/>
            <person name="Giraud T."/>
            <person name="Johannesson H."/>
        </authorList>
    </citation>
    <scope>NUCLEOTIDE SEQUENCE [LARGE SCALE GENOMIC DNA]</scope>
    <source>
        <strain evidence="3 4">CBS 411.78</strain>
    </source>
</reference>
<evidence type="ECO:0000313" key="4">
    <source>
        <dbReference type="Proteomes" id="UP001326199"/>
    </source>
</evidence>
<feature type="compositionally biased region" description="Polar residues" evidence="2">
    <location>
        <begin position="50"/>
        <end position="65"/>
    </location>
</feature>
<keyword evidence="4" id="KW-1185">Reference proteome</keyword>
<gene>
    <name evidence="3" type="ORF">QC763_121870</name>
</gene>
<feature type="coiled-coil region" evidence="1">
    <location>
        <begin position="72"/>
        <end position="127"/>
    </location>
</feature>
<dbReference type="RefSeq" id="XP_062771895.1">
    <property type="nucleotide sequence ID" value="XM_062908756.1"/>
</dbReference>
<dbReference type="GeneID" id="87929099"/>
<dbReference type="Proteomes" id="UP001326199">
    <property type="component" value="Unassembled WGS sequence"/>
</dbReference>
<keyword evidence="1" id="KW-0175">Coiled coil</keyword>
<protein>
    <submittedName>
        <fullName evidence="3">Uncharacterized protein</fullName>
    </submittedName>
</protein>
<name>A0ABR0I3S9_9PEZI</name>
<feature type="region of interest" description="Disordered" evidence="2">
    <location>
        <begin position="1"/>
        <end position="65"/>
    </location>
</feature>
<evidence type="ECO:0000313" key="3">
    <source>
        <dbReference type="EMBL" id="KAK4674573.1"/>
    </source>
</evidence>
<sequence>MFDKVFRPINDTANSSRKGRSRLPEPVRPPTRGGIFPKAGTQAKAPQIPQRMSSASQSLPWPASPSTNSFHLRQLKQELAEKDRKVKILCEEVEGLKKEKESLEREIDQYDDECFKMEAENQQLRDAFVALKGNPNHHIDDGVVQSRFGEIKFTIEQIVSIRYSSSTTISKSIRLDRPSKQLFSNLAEDLDRYLTQPVGKALLIEAFIWNFLISEVFSGNGMLWAGKAFEHVKFLSRELENDTVSLADLYRWNAHTASMLFSMYDLDKRRIQKIASNLRASLEPWQNKSFKEGQCDSLDKLVLLAAKLDADLARSRAEYMVFMLETTEALNGLAKNKYGVPFDQDYMELQSGNNDRCGDVELVVSPTVAKVGDSDGENYDCCTVLVRAKVICGGSKAGRRQQSASTPSNSFQPQR</sequence>
<accession>A0ABR0I3S9</accession>
<organism evidence="3 4">
    <name type="scientific">Podospora pseudopauciseta</name>
    <dbReference type="NCBI Taxonomy" id="2093780"/>
    <lineage>
        <taxon>Eukaryota</taxon>
        <taxon>Fungi</taxon>
        <taxon>Dikarya</taxon>
        <taxon>Ascomycota</taxon>
        <taxon>Pezizomycotina</taxon>
        <taxon>Sordariomycetes</taxon>
        <taxon>Sordariomycetidae</taxon>
        <taxon>Sordariales</taxon>
        <taxon>Podosporaceae</taxon>
        <taxon>Podospora</taxon>
    </lineage>
</organism>
<evidence type="ECO:0000256" key="2">
    <source>
        <dbReference type="SAM" id="MobiDB-lite"/>
    </source>
</evidence>
<evidence type="ECO:0000256" key="1">
    <source>
        <dbReference type="SAM" id="Coils"/>
    </source>
</evidence>
<comment type="caution">
    <text evidence="3">The sequence shown here is derived from an EMBL/GenBank/DDBJ whole genome shotgun (WGS) entry which is preliminary data.</text>
</comment>
<proteinExistence type="predicted"/>